<dbReference type="AlphaFoldDB" id="A0A5C3MHD0"/>
<dbReference type="Proteomes" id="UP000308652">
    <property type="component" value="Unassembled WGS sequence"/>
</dbReference>
<feature type="non-terminal residue" evidence="2">
    <location>
        <position position="1153"/>
    </location>
</feature>
<dbReference type="InterPro" id="IPR018247">
    <property type="entry name" value="EF_Hand_1_Ca_BS"/>
</dbReference>
<evidence type="ECO:0008006" key="4">
    <source>
        <dbReference type="Google" id="ProtNLM"/>
    </source>
</evidence>
<dbReference type="EMBL" id="ML213590">
    <property type="protein sequence ID" value="TFK44065.1"/>
    <property type="molecule type" value="Genomic_DNA"/>
</dbReference>
<proteinExistence type="predicted"/>
<name>A0A5C3MHD0_9AGAR</name>
<evidence type="ECO:0000256" key="1">
    <source>
        <dbReference type="SAM" id="MobiDB-lite"/>
    </source>
</evidence>
<sequence>MFTERGESLVHSSNPYKLVNEFYDANSELLNSRSRNIADSNVDFKNIEDSLNGFTESAQVLIKGLHALRQLHPFIGVAVGAFALVITLDLSRRENDRKVLAVKVQMQDLMMVFFELRHVKHPKERGPDGMTISERLKSLMLTIAKDVKSCGSACDAYLKKGFLAKTVKASVYETRLADFGTLFVDHRKKLELSLALHTSLGVDAANEKLDSQKHHLEAIEEKLDMILLFRKLDTPRERDVHKFIEEHGGVKTCIYDDELLEELILKSGESLSRISGRDARKSNDLPDIRKRLSKELQEDIDEAFNRNMVLFERKLEMQSKQLTETVQQESDHIINTLLAGAHDRIIDPDLQKIWKDMGWKGSVKARHFVLALHDYYTDRLNSTDTPTVDRSSLSPLPSPLPSKFSPSTPRRRQDDRWALSYINAAYVQPILEAVDDDGTGFVSVKEVNDFVASRPDGWSLPHWIAYWAVGWQVSISQYKNKIYSLVQTMFSTLEHVLPSNRRAVDEYLFHTSFWRIELILRSTRSVNPKILSDPDLSRITESYARSEEERLESNLQDVSYELDTPATVSLITGVGRIERYVYPLLFLLLRRHLKVITLACKHVLDTEEFVLLNDSLVSILLAVDYRIQNLEAIFKQTHMDVQSRLGNFAFGLLSYGDVKRVPIQNSFGTWLNDDETGTTRKETLSRIDVLGLIYDIPLEILKYGIQDGYHSTDYFEFEPQRLRTSHPIQGTWTGHYSKREGIKDMSFLVRLSIRMLPSRNKIIGKGEDFSTAFDFEGNVSPAKNNRIGFVFSLTDDNDGMVRSCNGFLDTDTDIITASWTDRKKKDAPDEIDYQPFCLRRISPSLVRYRYTDRQFSEDPVRSRWSFACDAALHLAQEKLWARRFFEARFTERKRFVELTIRSLIVEQGLTPQRPLNTSETAELEYLRRDLNPSEARFYQALAQFEIQKLPWHPSWGCDWCERRITKCRILCINCISEDLSDNIDLCASCMDKAPSKRGFTHEVSHGMIKVEQTIHDHDLARTTEASRATIDRIKALFRTIEVATIHEGDRTHVPDGLPVSEHVCACCEKHVLPPCWACVVCTRDTFVCLECDLKRAPALPVGPSPGHTLSHPLVRIRDTSISGPNATAEERLASLEQRMISLEFKVSEGLAAI</sequence>
<organism evidence="2 3">
    <name type="scientific">Crucibulum laeve</name>
    <dbReference type="NCBI Taxonomy" id="68775"/>
    <lineage>
        <taxon>Eukaryota</taxon>
        <taxon>Fungi</taxon>
        <taxon>Dikarya</taxon>
        <taxon>Basidiomycota</taxon>
        <taxon>Agaricomycotina</taxon>
        <taxon>Agaricomycetes</taxon>
        <taxon>Agaricomycetidae</taxon>
        <taxon>Agaricales</taxon>
        <taxon>Agaricineae</taxon>
        <taxon>Nidulariaceae</taxon>
        <taxon>Crucibulum</taxon>
    </lineage>
</organism>
<feature type="compositionally biased region" description="Low complexity" evidence="1">
    <location>
        <begin position="391"/>
        <end position="408"/>
    </location>
</feature>
<accession>A0A5C3MHD0</accession>
<reference evidence="2 3" key="1">
    <citation type="journal article" date="2019" name="Nat. Ecol. Evol.">
        <title>Megaphylogeny resolves global patterns of mushroom evolution.</title>
        <authorList>
            <person name="Varga T."/>
            <person name="Krizsan K."/>
            <person name="Foldi C."/>
            <person name="Dima B."/>
            <person name="Sanchez-Garcia M."/>
            <person name="Sanchez-Ramirez S."/>
            <person name="Szollosi G.J."/>
            <person name="Szarkandi J.G."/>
            <person name="Papp V."/>
            <person name="Albert L."/>
            <person name="Andreopoulos W."/>
            <person name="Angelini C."/>
            <person name="Antonin V."/>
            <person name="Barry K.W."/>
            <person name="Bougher N.L."/>
            <person name="Buchanan P."/>
            <person name="Buyck B."/>
            <person name="Bense V."/>
            <person name="Catcheside P."/>
            <person name="Chovatia M."/>
            <person name="Cooper J."/>
            <person name="Damon W."/>
            <person name="Desjardin D."/>
            <person name="Finy P."/>
            <person name="Geml J."/>
            <person name="Haridas S."/>
            <person name="Hughes K."/>
            <person name="Justo A."/>
            <person name="Karasinski D."/>
            <person name="Kautmanova I."/>
            <person name="Kiss B."/>
            <person name="Kocsube S."/>
            <person name="Kotiranta H."/>
            <person name="LaButti K.M."/>
            <person name="Lechner B.E."/>
            <person name="Liimatainen K."/>
            <person name="Lipzen A."/>
            <person name="Lukacs Z."/>
            <person name="Mihaltcheva S."/>
            <person name="Morgado L.N."/>
            <person name="Niskanen T."/>
            <person name="Noordeloos M.E."/>
            <person name="Ohm R.A."/>
            <person name="Ortiz-Santana B."/>
            <person name="Ovrebo C."/>
            <person name="Racz N."/>
            <person name="Riley R."/>
            <person name="Savchenko A."/>
            <person name="Shiryaev A."/>
            <person name="Soop K."/>
            <person name="Spirin V."/>
            <person name="Szebenyi C."/>
            <person name="Tomsovsky M."/>
            <person name="Tulloss R.E."/>
            <person name="Uehling J."/>
            <person name="Grigoriev I.V."/>
            <person name="Vagvolgyi C."/>
            <person name="Papp T."/>
            <person name="Martin F.M."/>
            <person name="Miettinen O."/>
            <person name="Hibbett D.S."/>
            <person name="Nagy L.G."/>
        </authorList>
    </citation>
    <scope>NUCLEOTIDE SEQUENCE [LARGE SCALE GENOMIC DNA]</scope>
    <source>
        <strain evidence="2 3">CBS 166.37</strain>
    </source>
</reference>
<dbReference type="SUPFAM" id="SSF57850">
    <property type="entry name" value="RING/U-box"/>
    <property type="match status" value="1"/>
</dbReference>
<dbReference type="STRING" id="68775.A0A5C3MHD0"/>
<feature type="region of interest" description="Disordered" evidence="1">
    <location>
        <begin position="382"/>
        <end position="411"/>
    </location>
</feature>
<evidence type="ECO:0000313" key="2">
    <source>
        <dbReference type="EMBL" id="TFK44065.1"/>
    </source>
</evidence>
<keyword evidence="3" id="KW-1185">Reference proteome</keyword>
<protein>
    <recommendedName>
        <fullName evidence="4">EF-hand domain-containing protein</fullName>
    </recommendedName>
</protein>
<dbReference type="PROSITE" id="PS00018">
    <property type="entry name" value="EF_HAND_1"/>
    <property type="match status" value="1"/>
</dbReference>
<evidence type="ECO:0000313" key="3">
    <source>
        <dbReference type="Proteomes" id="UP000308652"/>
    </source>
</evidence>
<gene>
    <name evidence="2" type="ORF">BDQ12DRAFT_593650</name>
</gene>
<dbReference type="OrthoDB" id="2122982at2759"/>